<comment type="subcellular location">
    <subcellularLocation>
        <location evidence="1">Membrane</location>
    </subcellularLocation>
</comment>
<feature type="domain" description="Bacterial surface antigen (D15)" evidence="4">
    <location>
        <begin position="142"/>
        <end position="382"/>
    </location>
</feature>
<evidence type="ECO:0000313" key="6">
    <source>
        <dbReference type="Proteomes" id="UP000348942"/>
    </source>
</evidence>
<evidence type="ECO:0000256" key="1">
    <source>
        <dbReference type="ARBA" id="ARBA00004370"/>
    </source>
</evidence>
<name>A0A5Q0TDN8_9VIBR</name>
<dbReference type="Pfam" id="PF01103">
    <property type="entry name" value="Omp85"/>
    <property type="match status" value="1"/>
</dbReference>
<feature type="signal peptide" evidence="3">
    <location>
        <begin position="1"/>
        <end position="20"/>
    </location>
</feature>
<accession>A0A5Q0TDN8</accession>
<protein>
    <submittedName>
        <fullName evidence="5">BamA/TamA family outer membrane protein</fullName>
    </submittedName>
</protein>
<keyword evidence="2" id="KW-0472">Membrane</keyword>
<evidence type="ECO:0000256" key="3">
    <source>
        <dbReference type="SAM" id="SignalP"/>
    </source>
</evidence>
<evidence type="ECO:0000313" key="5">
    <source>
        <dbReference type="EMBL" id="QGA65253.1"/>
    </source>
</evidence>
<dbReference type="Gene3D" id="2.40.160.50">
    <property type="entry name" value="membrane protein fhac: a member of the omp85/tpsb transporter family"/>
    <property type="match status" value="1"/>
</dbReference>
<sequence length="383" mass="42957">MKNIFIYFSVVVFYSTQACAVVPLWPEKKDHKKNAIDRMLDGLGASGDYDPSKKIDFSVLPGPFYTPEMEFGIGVSAVGLYHAASDTSHEQPSSVTINGFASSNFSAGITVHNITFLNNGEHRLELLAEISKAPDVYYGSGYDAGKKDSNKIDFTHEIFQFSPKYYYKLRPNLFVGVGFDYQKVQASSAEFNNVGVGMPEILDDNEALGLVVNLTYDSRDYVLNPYTGWLFQVDMAQYFEALSDENFTTYNAVLSNYIDLEPVPGVLAWQVKGAFTNGDVPWNYLPEVGGADNLRGYIEGRYRDNQILYTQVEYRLPLYGRTGMVTWVGAASSGEQVNQIGKDVLMSYGVGYRFRVKDRVNLRLDYAIGEDESMVYFNVNEAF</sequence>
<dbReference type="RefSeq" id="WP_153447402.1">
    <property type="nucleotide sequence ID" value="NZ_CP045699.1"/>
</dbReference>
<reference evidence="5 6" key="1">
    <citation type="submission" date="2019-10" db="EMBL/GenBank/DDBJ databases">
        <title>Vibrio sp. nov., isolated from Coralline algae surface.</title>
        <authorList>
            <person name="Geng Y."/>
            <person name="Zhang X."/>
        </authorList>
    </citation>
    <scope>NUCLEOTIDE SEQUENCE [LARGE SCALE GENOMIC DNA]</scope>
    <source>
        <strain evidence="5 6">SM1977</strain>
    </source>
</reference>
<dbReference type="PROSITE" id="PS51257">
    <property type="entry name" value="PROKAR_LIPOPROTEIN"/>
    <property type="match status" value="1"/>
</dbReference>
<evidence type="ECO:0000256" key="2">
    <source>
        <dbReference type="ARBA" id="ARBA00023136"/>
    </source>
</evidence>
<dbReference type="GO" id="GO:0019867">
    <property type="term" value="C:outer membrane"/>
    <property type="evidence" value="ECO:0007669"/>
    <property type="project" value="InterPro"/>
</dbReference>
<evidence type="ECO:0000259" key="4">
    <source>
        <dbReference type="Pfam" id="PF01103"/>
    </source>
</evidence>
<feature type="chain" id="PRO_5024399100" evidence="3">
    <location>
        <begin position="21"/>
        <end position="383"/>
    </location>
</feature>
<dbReference type="AlphaFoldDB" id="A0A5Q0TDN8"/>
<proteinExistence type="predicted"/>
<keyword evidence="6" id="KW-1185">Reference proteome</keyword>
<keyword evidence="3" id="KW-0732">Signal</keyword>
<dbReference type="Proteomes" id="UP000348942">
    <property type="component" value="Chromosome 1"/>
</dbReference>
<organism evidence="5 6">
    <name type="scientific">Vibrio algicola</name>
    <dbReference type="NCBI Taxonomy" id="2662262"/>
    <lineage>
        <taxon>Bacteria</taxon>
        <taxon>Pseudomonadati</taxon>
        <taxon>Pseudomonadota</taxon>
        <taxon>Gammaproteobacteria</taxon>
        <taxon>Vibrionales</taxon>
        <taxon>Vibrionaceae</taxon>
        <taxon>Vibrio</taxon>
    </lineage>
</organism>
<dbReference type="InterPro" id="IPR000184">
    <property type="entry name" value="Bac_surfAg_D15"/>
</dbReference>
<dbReference type="EMBL" id="CP045699">
    <property type="protein sequence ID" value="QGA65253.1"/>
    <property type="molecule type" value="Genomic_DNA"/>
</dbReference>
<gene>
    <name evidence="5" type="ORF">GFB47_07390</name>
</gene>